<dbReference type="Pfam" id="PF00293">
    <property type="entry name" value="NUDIX"/>
    <property type="match status" value="1"/>
</dbReference>
<dbReference type="AlphaFoldDB" id="A0AA91PYU7"/>
<comment type="caution">
    <text evidence="2">The sequence shown here is derived from an EMBL/GenBank/DDBJ whole genome shotgun (WGS) entry which is preliminary data.</text>
</comment>
<evidence type="ECO:0000259" key="1">
    <source>
        <dbReference type="PROSITE" id="PS51462"/>
    </source>
</evidence>
<dbReference type="SUPFAM" id="SSF55811">
    <property type="entry name" value="Nudix"/>
    <property type="match status" value="1"/>
</dbReference>
<protein>
    <submittedName>
        <fullName evidence="2">Thiamine pyrophosphokinase</fullName>
    </submittedName>
</protein>
<reference evidence="2 3" key="1">
    <citation type="submission" date="2017-04" db="EMBL/GenBank/DDBJ databases">
        <title>Draft genome of the yeast Clavispora lusitaniae type strain CBS 6936.</title>
        <authorList>
            <person name="Durrens P."/>
            <person name="Klopp C."/>
            <person name="Biteau N."/>
            <person name="Fitton-Ouhabi V."/>
            <person name="Dementhon K."/>
            <person name="Accoceberry I."/>
            <person name="Sherman D.J."/>
            <person name="Noel T."/>
        </authorList>
    </citation>
    <scope>NUCLEOTIDE SEQUENCE [LARGE SCALE GENOMIC DNA]</scope>
    <source>
        <strain evidence="2 3">CBS 6936</strain>
    </source>
</reference>
<dbReference type="PANTHER" id="PTHR13622:SF8">
    <property type="entry name" value="THIAMIN PYROPHOSPHOKINASE 1"/>
    <property type="match status" value="1"/>
</dbReference>
<dbReference type="CDD" id="cd03676">
    <property type="entry name" value="NUDIX_Tnr3_like"/>
    <property type="match status" value="1"/>
</dbReference>
<dbReference type="FunFam" id="3.90.79.10:FF:000019">
    <property type="entry name" value="Thiamin pyrophosphokinase, putative"/>
    <property type="match status" value="1"/>
</dbReference>
<dbReference type="Gene3D" id="3.90.79.10">
    <property type="entry name" value="Nucleoside Triphosphate Pyrophosphohydrolase"/>
    <property type="match status" value="1"/>
</dbReference>
<evidence type="ECO:0000313" key="3">
    <source>
        <dbReference type="Proteomes" id="UP000195602"/>
    </source>
</evidence>
<dbReference type="KEGG" id="clus:A9F13_09g01771"/>
<dbReference type="GO" id="GO:0044715">
    <property type="term" value="F:8-oxo-dGDP phosphatase activity"/>
    <property type="evidence" value="ECO:0007669"/>
    <property type="project" value="EnsemblFungi"/>
</dbReference>
<sequence>MSFLPLVASLDSFPFTKDPFFWELKSHEGALLGYLVPSVARKLGSWSQHFIIDESCQTVAFAPHLTDFTQRNEIFAQFADALRQEDTEVARAWRNELYAVYNPSTVPYVLMERAVAVLMGVVTYGVHINGYVPANKTKDGVLKMWIPRRSATKQTYPGMLDNTVAGGLAYPLGIWENAVKECYEEAGLDKEFVESHIQSAGVVSYYCQPYGPKGHPQPEVEYIYDLCFESEDDHIPHTVDGEAEDFRLMSLAEIQERILRGEFKKNCAVVIVDFMIRHGLVTPQNEPNFLQVVARCHRQFPFATRN</sequence>
<dbReference type="InterPro" id="IPR000086">
    <property type="entry name" value="NUDIX_hydrolase_dom"/>
</dbReference>
<dbReference type="PANTHER" id="PTHR13622">
    <property type="entry name" value="THIAMIN PYROPHOSPHOKINASE"/>
    <property type="match status" value="1"/>
</dbReference>
<accession>A0AA91PYU7</accession>
<dbReference type="Proteomes" id="UP000195602">
    <property type="component" value="Unassembled WGS sequence"/>
</dbReference>
<organism evidence="2 3">
    <name type="scientific">Clavispora lusitaniae</name>
    <name type="common">Candida lusitaniae</name>
    <dbReference type="NCBI Taxonomy" id="36911"/>
    <lineage>
        <taxon>Eukaryota</taxon>
        <taxon>Fungi</taxon>
        <taxon>Dikarya</taxon>
        <taxon>Ascomycota</taxon>
        <taxon>Saccharomycotina</taxon>
        <taxon>Pichiomycetes</taxon>
        <taxon>Metschnikowiaceae</taxon>
        <taxon>Clavispora</taxon>
    </lineage>
</organism>
<evidence type="ECO:0000313" key="2">
    <source>
        <dbReference type="EMBL" id="OVF08241.1"/>
    </source>
</evidence>
<dbReference type="Pfam" id="PF15916">
    <property type="entry name" value="DUF4743"/>
    <property type="match status" value="1"/>
</dbReference>
<dbReference type="InterPro" id="IPR015797">
    <property type="entry name" value="NUDIX_hydrolase-like_dom_sf"/>
</dbReference>
<feature type="domain" description="Nudix hydrolase" evidence="1">
    <location>
        <begin position="124"/>
        <end position="271"/>
    </location>
</feature>
<dbReference type="InterPro" id="IPR031804">
    <property type="entry name" value="DUF4743"/>
</dbReference>
<dbReference type="EMBL" id="LYUB02000009">
    <property type="protein sequence ID" value="OVF08241.1"/>
    <property type="molecule type" value="Genomic_DNA"/>
</dbReference>
<gene>
    <name evidence="2" type="ORF">A9F13_09g01771</name>
</gene>
<proteinExistence type="predicted"/>
<dbReference type="PROSITE" id="PS51462">
    <property type="entry name" value="NUDIX"/>
    <property type="match status" value="1"/>
</dbReference>
<name>A0AA91PYU7_CLALS</name>
<dbReference type="OMA" id="HRRLEYP"/>